<dbReference type="Proteomes" id="UP000002059">
    <property type="component" value="Partially assembled WGS sequence"/>
</dbReference>
<dbReference type="InterPro" id="IPR001623">
    <property type="entry name" value="DnaJ_domain"/>
</dbReference>
<dbReference type="STRING" id="502779.C1GXE8"/>
<dbReference type="PROSITE" id="PS00636">
    <property type="entry name" value="DNAJ_1"/>
    <property type="match status" value="1"/>
</dbReference>
<keyword evidence="3" id="KW-0963">Cytoplasm</keyword>
<reference evidence="8 9" key="1">
    <citation type="journal article" date="2011" name="PLoS Genet.">
        <title>Comparative genomic analysis of human fungal pathogens causing paracoccidioidomycosis.</title>
        <authorList>
            <person name="Desjardins C.A."/>
            <person name="Champion M.D."/>
            <person name="Holder J.W."/>
            <person name="Muszewska A."/>
            <person name="Goldberg J."/>
            <person name="Bailao A.M."/>
            <person name="Brigido M.M."/>
            <person name="Ferreira M.E."/>
            <person name="Garcia A.M."/>
            <person name="Grynberg M."/>
            <person name="Gujja S."/>
            <person name="Heiman D.I."/>
            <person name="Henn M.R."/>
            <person name="Kodira C.D."/>
            <person name="Leon-Narvaez H."/>
            <person name="Longo L.V."/>
            <person name="Ma L.J."/>
            <person name="Malavazi I."/>
            <person name="Matsuo A.L."/>
            <person name="Morais F.V."/>
            <person name="Pereira M."/>
            <person name="Rodriguez-Brito S."/>
            <person name="Sakthikumar S."/>
            <person name="Salem-Izacc S.M."/>
            <person name="Sykes S.M."/>
            <person name="Teixeira M.M."/>
            <person name="Vallejo M.C."/>
            <person name="Walter M.E."/>
            <person name="Yandava C."/>
            <person name="Young S."/>
            <person name="Zeng Q."/>
            <person name="Zucker J."/>
            <person name="Felipe M.S."/>
            <person name="Goldman G.H."/>
            <person name="Haas B.J."/>
            <person name="McEwen J.G."/>
            <person name="Nino-Vega G."/>
            <person name="Puccia R."/>
            <person name="San-Blas G."/>
            <person name="Soares C.M."/>
            <person name="Birren B.W."/>
            <person name="Cuomo C.A."/>
        </authorList>
    </citation>
    <scope>NUCLEOTIDE SEQUENCE [LARGE SCALE GENOMIC DNA]</scope>
    <source>
        <strain evidence="9">ATCC MYA-826 / Pb01</strain>
    </source>
</reference>
<sequence length="377" mass="43484">METLTEIDCYRVLGITQSATAVEIKKAYREKLLTTHPDKNPGTSSAEFCKVQEAYEILQDEGKRAAFDKTYGDIHGQRDTHEPGESRGQKENKEQWSFPYSTPTPAPEKPYMPRRPSMPRRRPSRPYHVNVPFTNTRNQTTQRRSHSPDKPRARSPTPKVHLSYKQHRSSKSDSTAQRPHPSSKRHTYTQSDPSYNYKTIRPRWAEREEYDDYHYDDIPVIAPIWRRPEESPRYREIHIDTLHSMCNVRFPRTSSGKISVDPGSGPTPDICLISPTLTSSSATTSDYGYSVTIIKPRSRNKPTYKIITPRPNQARCSSSLSSSQYHTVTIEPSKKNMHNLLYDYPERAGRAGSFRGSFYEEDYRRTQGMCCFNSNHL</sequence>
<keyword evidence="5" id="KW-0539">Nucleus</keyword>
<keyword evidence="4" id="KW-0143">Chaperone</keyword>
<organism evidence="8 9">
    <name type="scientific">Paracoccidioides lutzii (strain ATCC MYA-826 / Pb01)</name>
    <name type="common">Paracoccidioides brasiliensis</name>
    <dbReference type="NCBI Taxonomy" id="502779"/>
    <lineage>
        <taxon>Eukaryota</taxon>
        <taxon>Fungi</taxon>
        <taxon>Dikarya</taxon>
        <taxon>Ascomycota</taxon>
        <taxon>Pezizomycotina</taxon>
        <taxon>Eurotiomycetes</taxon>
        <taxon>Eurotiomycetidae</taxon>
        <taxon>Onygenales</taxon>
        <taxon>Ajellomycetaceae</taxon>
        <taxon>Paracoccidioides</taxon>
    </lineage>
</organism>
<dbReference type="OrthoDB" id="442087at2759"/>
<accession>C1GXE8</accession>
<evidence type="ECO:0000256" key="6">
    <source>
        <dbReference type="SAM" id="MobiDB-lite"/>
    </source>
</evidence>
<dbReference type="PRINTS" id="PR00625">
    <property type="entry name" value="JDOMAIN"/>
</dbReference>
<dbReference type="PANTHER" id="PTHR44313">
    <property type="entry name" value="DNAJ HOMOLOG SUBFAMILY C MEMBER 17"/>
    <property type="match status" value="1"/>
</dbReference>
<proteinExistence type="predicted"/>
<dbReference type="GO" id="GO:0000390">
    <property type="term" value="P:spliceosomal complex disassembly"/>
    <property type="evidence" value="ECO:0007669"/>
    <property type="project" value="TreeGrafter"/>
</dbReference>
<evidence type="ECO:0000256" key="5">
    <source>
        <dbReference type="ARBA" id="ARBA00023242"/>
    </source>
</evidence>
<feature type="domain" description="J" evidence="7">
    <location>
        <begin position="8"/>
        <end position="71"/>
    </location>
</feature>
<evidence type="ECO:0000256" key="3">
    <source>
        <dbReference type="ARBA" id="ARBA00022490"/>
    </source>
</evidence>
<evidence type="ECO:0000256" key="4">
    <source>
        <dbReference type="ARBA" id="ARBA00023186"/>
    </source>
</evidence>
<dbReference type="OMA" id="WAEREEY"/>
<dbReference type="RefSeq" id="XP_002794977.1">
    <property type="nucleotide sequence ID" value="XM_002794931.1"/>
</dbReference>
<dbReference type="CDD" id="cd06257">
    <property type="entry name" value="DnaJ"/>
    <property type="match status" value="1"/>
</dbReference>
<feature type="compositionally biased region" description="Basic and acidic residues" evidence="6">
    <location>
        <begin position="73"/>
        <end position="94"/>
    </location>
</feature>
<dbReference type="HOGENOM" id="CLU_801606_0_0_1"/>
<evidence type="ECO:0000256" key="1">
    <source>
        <dbReference type="ARBA" id="ARBA00004123"/>
    </source>
</evidence>
<keyword evidence="9" id="KW-1185">Reference proteome</keyword>
<dbReference type="GeneID" id="9098190"/>
<name>C1GXE8_PARBA</name>
<comment type="subcellular location">
    <subcellularLocation>
        <location evidence="2">Cytoplasm</location>
    </subcellularLocation>
    <subcellularLocation>
        <location evidence="1">Nucleus</location>
    </subcellularLocation>
</comment>
<evidence type="ECO:0000259" key="7">
    <source>
        <dbReference type="PROSITE" id="PS50076"/>
    </source>
</evidence>
<dbReference type="InterPro" id="IPR052094">
    <property type="entry name" value="Pre-mRNA-splicing_ERAD"/>
</dbReference>
<dbReference type="EMBL" id="KN293998">
    <property type="protein sequence ID" value="EEH41236.1"/>
    <property type="molecule type" value="Genomic_DNA"/>
</dbReference>
<dbReference type="eggNOG" id="KOG0691">
    <property type="taxonomic scope" value="Eukaryota"/>
</dbReference>
<dbReference type="AlphaFoldDB" id="C1GXE8"/>
<dbReference type="Pfam" id="PF00226">
    <property type="entry name" value="DnaJ"/>
    <property type="match status" value="1"/>
</dbReference>
<dbReference type="PROSITE" id="PS50076">
    <property type="entry name" value="DNAJ_2"/>
    <property type="match status" value="1"/>
</dbReference>
<dbReference type="Gene3D" id="1.10.287.110">
    <property type="entry name" value="DnaJ domain"/>
    <property type="match status" value="1"/>
</dbReference>
<dbReference type="VEuPathDB" id="FungiDB:PAAG_03522"/>
<dbReference type="PANTHER" id="PTHR44313:SF1">
    <property type="entry name" value="DNAJ HOMOLOG SUBFAMILY C MEMBER 17"/>
    <property type="match status" value="1"/>
</dbReference>
<evidence type="ECO:0000313" key="9">
    <source>
        <dbReference type="Proteomes" id="UP000002059"/>
    </source>
</evidence>
<dbReference type="SUPFAM" id="SSF46565">
    <property type="entry name" value="Chaperone J-domain"/>
    <property type="match status" value="1"/>
</dbReference>
<dbReference type="GO" id="GO:0005681">
    <property type="term" value="C:spliceosomal complex"/>
    <property type="evidence" value="ECO:0007669"/>
    <property type="project" value="TreeGrafter"/>
</dbReference>
<protein>
    <recommendedName>
        <fullName evidence="7">J domain-containing protein</fullName>
    </recommendedName>
</protein>
<dbReference type="InterPro" id="IPR018253">
    <property type="entry name" value="DnaJ_domain_CS"/>
</dbReference>
<dbReference type="GO" id="GO:0005737">
    <property type="term" value="C:cytoplasm"/>
    <property type="evidence" value="ECO:0007669"/>
    <property type="project" value="UniProtKB-SubCell"/>
</dbReference>
<feature type="region of interest" description="Disordered" evidence="6">
    <location>
        <begin position="73"/>
        <end position="195"/>
    </location>
</feature>
<dbReference type="SMART" id="SM00271">
    <property type="entry name" value="DnaJ"/>
    <property type="match status" value="1"/>
</dbReference>
<evidence type="ECO:0000256" key="2">
    <source>
        <dbReference type="ARBA" id="ARBA00004496"/>
    </source>
</evidence>
<gene>
    <name evidence="8" type="ORF">PAAG_03522</name>
</gene>
<dbReference type="InterPro" id="IPR036869">
    <property type="entry name" value="J_dom_sf"/>
</dbReference>
<dbReference type="KEGG" id="pbl:PAAG_03522"/>
<evidence type="ECO:0000313" key="8">
    <source>
        <dbReference type="EMBL" id="EEH41236.1"/>
    </source>
</evidence>